<dbReference type="SUPFAM" id="SSF55424">
    <property type="entry name" value="FAD/NAD-linked reductases, dimerisation (C-terminal) domain"/>
    <property type="match status" value="1"/>
</dbReference>
<dbReference type="InterPro" id="IPR036188">
    <property type="entry name" value="FAD/NAD-bd_sf"/>
</dbReference>
<dbReference type="Gene3D" id="3.50.50.60">
    <property type="entry name" value="FAD/NAD(P)-binding domain"/>
    <property type="match status" value="2"/>
</dbReference>
<dbReference type="AlphaFoldDB" id="A0A7S3V5X3"/>
<evidence type="ECO:0000256" key="4">
    <source>
        <dbReference type="PIRSR" id="PIRSR000350-3"/>
    </source>
</evidence>
<dbReference type="Gene3D" id="3.30.390.30">
    <property type="match status" value="1"/>
</dbReference>
<dbReference type="InterPro" id="IPR004099">
    <property type="entry name" value="Pyr_nucl-diS_OxRdtase_dimer"/>
</dbReference>
<dbReference type="SUPFAM" id="SSF51905">
    <property type="entry name" value="FAD/NAD(P)-binding domain"/>
    <property type="match status" value="1"/>
</dbReference>
<evidence type="ECO:0000256" key="5">
    <source>
        <dbReference type="PIRSR" id="PIRSR000350-4"/>
    </source>
</evidence>
<evidence type="ECO:0000256" key="2">
    <source>
        <dbReference type="ARBA" id="ARBA00022630"/>
    </source>
</evidence>
<evidence type="ECO:0000259" key="7">
    <source>
        <dbReference type="Pfam" id="PF07992"/>
    </source>
</evidence>
<keyword evidence="2" id="KW-0285">Flavoprotein</keyword>
<dbReference type="PRINTS" id="PR00411">
    <property type="entry name" value="PNDRDTASEI"/>
</dbReference>
<sequence length="529" mass="55962">MHAKDFTDINMFSAKTFGILLVASYALGGSYAFSLNASSGSASSSKNYDLVVIGGGSAGLTAAKFAATFGKSAVIVEKARMGGDCTWTGCIPSKSLIASAKMAHNVRRAAEFGINTDVDPATVTVDMKAIKRRIESNIDRIYQEDDSPEAMKKLGIDVLSGTATLTDSKTLKVTNEETSECFEVCANDGILIATGASPKAPSIPGLDDINYITYEQAFGMEEVPSTMTIVGGGPIGCELAQAYSRLGSKVTVIASSLLPNEEPEVGKVMQSVFESEGIVVTNSRLDKVESQPSSSQAAHVATCQDSQSIQGDVLLVATGRKPVVTGMGLEDLNVELNDKGGVKVDVKLQTSVKGLYAAGDCTGDRQFTHYAGYQGAVGARNILLPLSDPGVMDAIIGTTFTDPEISSIGLTEKEAMEEFGERKVAVAFQNINETDRAICEGIKKGCIKIVYKKKGYKILGAAVVSPVAGEIISEIAVAMKSGLSFDMLATVMHTYPSHSFALQSMAAEVYYEKLVKSKGILNFMKRVGL</sequence>
<name>A0A7S3V5X3_9STRA</name>
<keyword evidence="4" id="KW-0520">NAD</keyword>
<comment type="similarity">
    <text evidence="1">Belongs to the class-I pyridine nucleotide-disulfide oxidoreductase family.</text>
</comment>
<evidence type="ECO:0000256" key="3">
    <source>
        <dbReference type="ARBA" id="ARBA00022827"/>
    </source>
</evidence>
<protein>
    <recommendedName>
        <fullName evidence="9">Mercuric reductase</fullName>
    </recommendedName>
</protein>
<evidence type="ECO:0000256" key="1">
    <source>
        <dbReference type="ARBA" id="ARBA00007532"/>
    </source>
</evidence>
<feature type="domain" description="Pyridine nucleotide-disulphide oxidoreductase dimerisation" evidence="6">
    <location>
        <begin position="397"/>
        <end position="504"/>
    </location>
</feature>
<organism evidence="8">
    <name type="scientific">Chaetoceros debilis</name>
    <dbReference type="NCBI Taxonomy" id="122233"/>
    <lineage>
        <taxon>Eukaryota</taxon>
        <taxon>Sar</taxon>
        <taxon>Stramenopiles</taxon>
        <taxon>Ochrophyta</taxon>
        <taxon>Bacillariophyta</taxon>
        <taxon>Coscinodiscophyceae</taxon>
        <taxon>Chaetocerotophycidae</taxon>
        <taxon>Chaetocerotales</taxon>
        <taxon>Chaetocerotaceae</taxon>
        <taxon>Chaetoceros</taxon>
    </lineage>
</organism>
<dbReference type="GO" id="GO:0003955">
    <property type="term" value="F:NAD(P)H dehydrogenase (quinone) activity"/>
    <property type="evidence" value="ECO:0007669"/>
    <property type="project" value="TreeGrafter"/>
</dbReference>
<feature type="binding site" evidence="4">
    <location>
        <begin position="231"/>
        <end position="238"/>
    </location>
    <ligand>
        <name>NAD(+)</name>
        <dbReference type="ChEBI" id="CHEBI:57540"/>
    </ligand>
</feature>
<dbReference type="InterPro" id="IPR001100">
    <property type="entry name" value="Pyr_nuc-diS_OxRdtase"/>
</dbReference>
<dbReference type="InterPro" id="IPR016156">
    <property type="entry name" value="FAD/NAD-linked_Rdtase_dimer_sf"/>
</dbReference>
<dbReference type="PRINTS" id="PR00368">
    <property type="entry name" value="FADPNR"/>
</dbReference>
<dbReference type="Pfam" id="PF07992">
    <property type="entry name" value="Pyr_redox_2"/>
    <property type="match status" value="1"/>
</dbReference>
<dbReference type="PIRSF" id="PIRSF000350">
    <property type="entry name" value="Mercury_reductase_MerA"/>
    <property type="match status" value="1"/>
</dbReference>
<feature type="binding site" evidence="4">
    <location>
        <position position="94"/>
    </location>
    <ligand>
        <name>FAD</name>
        <dbReference type="ChEBI" id="CHEBI:57692"/>
    </ligand>
</feature>
<keyword evidence="4" id="KW-0547">Nucleotide-binding</keyword>
<dbReference type="PANTHER" id="PTHR43014">
    <property type="entry name" value="MERCURIC REDUCTASE"/>
    <property type="match status" value="1"/>
</dbReference>
<feature type="binding site" evidence="4">
    <location>
        <position position="360"/>
    </location>
    <ligand>
        <name>FAD</name>
        <dbReference type="ChEBI" id="CHEBI:57692"/>
    </ligand>
</feature>
<proteinExistence type="inferred from homology"/>
<feature type="binding site" evidence="4">
    <location>
        <position position="319"/>
    </location>
    <ligand>
        <name>NAD(+)</name>
        <dbReference type="ChEBI" id="CHEBI:57540"/>
    </ligand>
</feature>
<dbReference type="Pfam" id="PF02852">
    <property type="entry name" value="Pyr_redox_dim"/>
    <property type="match status" value="1"/>
</dbReference>
<comment type="cofactor">
    <cofactor evidence="4">
        <name>FAD</name>
        <dbReference type="ChEBI" id="CHEBI:57692"/>
    </cofactor>
    <text evidence="4">Binds 1 FAD per subunit.</text>
</comment>
<feature type="domain" description="FAD/NAD(P)-binding" evidence="7">
    <location>
        <begin position="48"/>
        <end position="375"/>
    </location>
</feature>
<evidence type="ECO:0008006" key="9">
    <source>
        <dbReference type="Google" id="ProtNLM"/>
    </source>
</evidence>
<dbReference type="PANTHER" id="PTHR43014:SF2">
    <property type="entry name" value="MERCURIC REDUCTASE"/>
    <property type="match status" value="1"/>
</dbReference>
<evidence type="ECO:0000313" key="8">
    <source>
        <dbReference type="EMBL" id="CAE0459449.1"/>
    </source>
</evidence>
<keyword evidence="3 4" id="KW-0274">FAD</keyword>
<feature type="disulfide bond" description="Redox-active" evidence="5">
    <location>
        <begin position="85"/>
        <end position="90"/>
    </location>
</feature>
<reference evidence="8" key="1">
    <citation type="submission" date="2021-01" db="EMBL/GenBank/DDBJ databases">
        <authorList>
            <person name="Corre E."/>
            <person name="Pelletier E."/>
            <person name="Niang G."/>
            <person name="Scheremetjew M."/>
            <person name="Finn R."/>
            <person name="Kale V."/>
            <person name="Holt S."/>
            <person name="Cochrane G."/>
            <person name="Meng A."/>
            <person name="Brown T."/>
            <person name="Cohen L."/>
        </authorList>
    </citation>
    <scope>NUCLEOTIDE SEQUENCE</scope>
    <source>
        <strain evidence="8">MM31A-1</strain>
    </source>
</reference>
<dbReference type="InterPro" id="IPR023753">
    <property type="entry name" value="FAD/NAD-binding_dom"/>
</dbReference>
<dbReference type="EMBL" id="HBIO01005945">
    <property type="protein sequence ID" value="CAE0459449.1"/>
    <property type="molecule type" value="Transcribed_RNA"/>
</dbReference>
<dbReference type="GO" id="GO:0050660">
    <property type="term" value="F:flavin adenine dinucleotide binding"/>
    <property type="evidence" value="ECO:0007669"/>
    <property type="project" value="TreeGrafter"/>
</dbReference>
<accession>A0A7S3V5X3</accession>
<evidence type="ECO:0000259" key="6">
    <source>
        <dbReference type="Pfam" id="PF02852"/>
    </source>
</evidence>
<gene>
    <name evidence="8" type="ORF">CDEB00056_LOCUS4290</name>
</gene>